<dbReference type="Gene3D" id="2.120.10.30">
    <property type="entry name" value="TolB, C-terminal domain"/>
    <property type="match status" value="1"/>
</dbReference>
<dbReference type="Proteomes" id="UP001293718">
    <property type="component" value="Unassembled WGS sequence"/>
</dbReference>
<evidence type="ECO:0000259" key="2">
    <source>
        <dbReference type="Pfam" id="PF07995"/>
    </source>
</evidence>
<comment type="caution">
    <text evidence="3">The sequence shown here is derived from an EMBL/GenBank/DDBJ whole genome shotgun (WGS) entry which is preliminary data.</text>
</comment>
<dbReference type="InterPro" id="IPR011041">
    <property type="entry name" value="Quinoprot_gluc/sorb_DH_b-prop"/>
</dbReference>
<dbReference type="InterPro" id="IPR012938">
    <property type="entry name" value="Glc/Sorbosone_DH"/>
</dbReference>
<feature type="region of interest" description="Disordered" evidence="1">
    <location>
        <begin position="1"/>
        <end position="28"/>
    </location>
</feature>
<organism evidence="3 4">
    <name type="scientific">Azohydromonas lata</name>
    <dbReference type="NCBI Taxonomy" id="45677"/>
    <lineage>
        <taxon>Bacteria</taxon>
        <taxon>Pseudomonadati</taxon>
        <taxon>Pseudomonadota</taxon>
        <taxon>Betaproteobacteria</taxon>
        <taxon>Burkholderiales</taxon>
        <taxon>Sphaerotilaceae</taxon>
        <taxon>Azohydromonas</taxon>
    </lineage>
</organism>
<dbReference type="GO" id="GO:0016491">
    <property type="term" value="F:oxidoreductase activity"/>
    <property type="evidence" value="ECO:0007669"/>
    <property type="project" value="UniProtKB-KW"/>
</dbReference>
<dbReference type="SUPFAM" id="SSF50952">
    <property type="entry name" value="Soluble quinoprotein glucose dehydrogenase"/>
    <property type="match status" value="1"/>
</dbReference>
<dbReference type="Pfam" id="PF07995">
    <property type="entry name" value="GSDH"/>
    <property type="match status" value="1"/>
</dbReference>
<evidence type="ECO:0000313" key="3">
    <source>
        <dbReference type="EMBL" id="MDZ5457307.1"/>
    </source>
</evidence>
<proteinExistence type="predicted"/>
<dbReference type="InterPro" id="IPR011042">
    <property type="entry name" value="6-blade_b-propeller_TolB-like"/>
</dbReference>
<accession>A0ABU5IDX4</accession>
<evidence type="ECO:0000256" key="1">
    <source>
        <dbReference type="SAM" id="MobiDB-lite"/>
    </source>
</evidence>
<gene>
    <name evidence="3" type="ORF">SM757_12075</name>
</gene>
<dbReference type="EMBL" id="JAXOJX010000016">
    <property type="protein sequence ID" value="MDZ5457307.1"/>
    <property type="molecule type" value="Genomic_DNA"/>
</dbReference>
<protein>
    <submittedName>
        <fullName evidence="3">PQQ-dependent sugar dehydrogenase</fullName>
        <ecNumber evidence="3">1.1.5.-</ecNumber>
    </submittedName>
</protein>
<reference evidence="3 4" key="1">
    <citation type="submission" date="2023-11" db="EMBL/GenBank/DDBJ databases">
        <title>Draft genome of Azohydromonas lata strain H1 (DSM1123), a polyhydroxyalkanoate producer.</title>
        <authorList>
            <person name="Traversa D."/>
            <person name="D'Addabbo P."/>
            <person name="Pazzani C."/>
            <person name="Manzari C."/>
            <person name="Chiara M."/>
            <person name="Scrascia M."/>
        </authorList>
    </citation>
    <scope>NUCLEOTIDE SEQUENCE [LARGE SCALE GENOMIC DNA]</scope>
    <source>
        <strain evidence="3 4">H1</strain>
    </source>
</reference>
<feature type="compositionally biased region" description="Pro residues" evidence="1">
    <location>
        <begin position="64"/>
        <end position="125"/>
    </location>
</feature>
<dbReference type="EC" id="1.1.5.-" evidence="3"/>
<keyword evidence="4" id="KW-1185">Reference proteome</keyword>
<dbReference type="PANTHER" id="PTHR19328">
    <property type="entry name" value="HEDGEHOG-INTERACTING PROTEIN"/>
    <property type="match status" value="1"/>
</dbReference>
<name>A0ABU5IDX4_9BURK</name>
<feature type="domain" description="Glucose/Sorbosone dehydrogenase" evidence="2">
    <location>
        <begin position="138"/>
        <end position="481"/>
    </location>
</feature>
<evidence type="ECO:0000313" key="4">
    <source>
        <dbReference type="Proteomes" id="UP001293718"/>
    </source>
</evidence>
<feature type="region of interest" description="Disordered" evidence="1">
    <location>
        <begin position="53"/>
        <end position="126"/>
    </location>
</feature>
<dbReference type="PANTHER" id="PTHR19328:SF75">
    <property type="entry name" value="ALDOSE SUGAR DEHYDROGENASE YLII"/>
    <property type="match status" value="1"/>
</dbReference>
<dbReference type="RefSeq" id="WP_322465634.1">
    <property type="nucleotide sequence ID" value="NZ_JAXOJX010000016.1"/>
</dbReference>
<keyword evidence="3" id="KW-0560">Oxidoreductase</keyword>
<sequence length="484" mass="50026">MKRRIEALSCPATPEDRPAGATEAPLPSSLPRRLQWLWGAAVALSVAVSGCGGGGGSGATEVPAPAPTPAPAPRPVPSPNPPAPAPAPVPAPAPTPVPAPAPTPAPAPAPTPAPAPAPTPAPAPGPAVVESFRDGLVRPWALAFLPDGSMLVTERPGRLRRLSADGLTLSVPITGLPAIKVSTLAAEPPLQAGLFDVVLDPGFATNRLVYLSYVEAGSGDTDGVAVWRAQLSADYTTLTGGTVIYRQLPKIAGERNYGGKLLFDRSGQLLLTLGDRFDAATRDQAQIPSSGLGKIVRITTSGTAAPGDPVVAGAVAGLWSWGHRNPQGLAIHPVTGALWEAEHGPQGGDEINIVLPAHNYGWPLISYGCEYGATPVDSCPKVGGASAAPGLDQPLTWWGPTSIAPGGISFYTGAGFPEWQGNLFVAALADKALWRLTVSTTGVLSRERLFGDLGKRIRDVRQGPDGWLYLLTDEDAGQILRVRR</sequence>